<feature type="non-terminal residue" evidence="1">
    <location>
        <position position="1"/>
    </location>
</feature>
<protein>
    <recommendedName>
        <fullName evidence="3">Copia protein</fullName>
    </recommendedName>
</protein>
<evidence type="ECO:0000313" key="2">
    <source>
        <dbReference type="Proteomes" id="UP000257109"/>
    </source>
</evidence>
<keyword evidence="2" id="KW-1185">Reference proteome</keyword>
<evidence type="ECO:0008006" key="3">
    <source>
        <dbReference type="Google" id="ProtNLM"/>
    </source>
</evidence>
<proteinExistence type="predicted"/>
<name>A0A371EU92_MUCPR</name>
<dbReference type="AlphaFoldDB" id="A0A371EU92"/>
<sequence length="78" mass="9139">MLVGYCDTNYVGDQMKRRNTNRGKQKTRNHNPICYISKIMNQLKEYNIFESNISLLYDNIVVINLSKNCILHSRAKLS</sequence>
<gene>
    <name evidence="1" type="ORF">CR513_51234</name>
</gene>
<dbReference type="EMBL" id="QJKJ01012026">
    <property type="protein sequence ID" value="RDX69628.1"/>
    <property type="molecule type" value="Genomic_DNA"/>
</dbReference>
<reference evidence="1" key="1">
    <citation type="submission" date="2018-05" db="EMBL/GenBank/DDBJ databases">
        <title>Draft genome of Mucuna pruriens seed.</title>
        <authorList>
            <person name="Nnadi N.E."/>
            <person name="Vos R."/>
            <person name="Hasami M.H."/>
            <person name="Devisetty U.K."/>
            <person name="Aguiy J.C."/>
        </authorList>
    </citation>
    <scope>NUCLEOTIDE SEQUENCE [LARGE SCALE GENOMIC DNA]</scope>
    <source>
        <strain evidence="1">JCA_2017</strain>
    </source>
</reference>
<evidence type="ECO:0000313" key="1">
    <source>
        <dbReference type="EMBL" id="RDX69628.1"/>
    </source>
</evidence>
<accession>A0A371EU92</accession>
<dbReference type="Proteomes" id="UP000257109">
    <property type="component" value="Unassembled WGS sequence"/>
</dbReference>
<comment type="caution">
    <text evidence="1">The sequence shown here is derived from an EMBL/GenBank/DDBJ whole genome shotgun (WGS) entry which is preliminary data.</text>
</comment>
<organism evidence="1 2">
    <name type="scientific">Mucuna pruriens</name>
    <name type="common">Velvet bean</name>
    <name type="synonym">Dolichos pruriens</name>
    <dbReference type="NCBI Taxonomy" id="157652"/>
    <lineage>
        <taxon>Eukaryota</taxon>
        <taxon>Viridiplantae</taxon>
        <taxon>Streptophyta</taxon>
        <taxon>Embryophyta</taxon>
        <taxon>Tracheophyta</taxon>
        <taxon>Spermatophyta</taxon>
        <taxon>Magnoliopsida</taxon>
        <taxon>eudicotyledons</taxon>
        <taxon>Gunneridae</taxon>
        <taxon>Pentapetalae</taxon>
        <taxon>rosids</taxon>
        <taxon>fabids</taxon>
        <taxon>Fabales</taxon>
        <taxon>Fabaceae</taxon>
        <taxon>Papilionoideae</taxon>
        <taxon>50 kb inversion clade</taxon>
        <taxon>NPAAA clade</taxon>
        <taxon>indigoferoid/millettioid clade</taxon>
        <taxon>Phaseoleae</taxon>
        <taxon>Mucuna</taxon>
    </lineage>
</organism>